<dbReference type="STRING" id="1712654.A7C91_07830"/>
<keyword evidence="1" id="KW-0472">Membrane</keyword>
<feature type="transmembrane region" description="Helical" evidence="1">
    <location>
        <begin position="23"/>
        <end position="43"/>
    </location>
</feature>
<protein>
    <submittedName>
        <fullName evidence="2">Uncharacterized protein</fullName>
    </submittedName>
</protein>
<evidence type="ECO:0000313" key="3">
    <source>
        <dbReference type="Proteomes" id="UP000076969"/>
    </source>
</evidence>
<name>A0A172WHZ4_9EURY</name>
<sequence>MGILRNGEVAPYPKARTVHNGGLLSRVVIVVMSFLKFQVAAFIKKGSTAFLWMVLVLIGISVALVGPVIRVLKLVREGERS</sequence>
<feature type="transmembrane region" description="Helical" evidence="1">
    <location>
        <begin position="49"/>
        <end position="72"/>
    </location>
</feature>
<accession>A0A172WHZ4</accession>
<dbReference type="EMBL" id="CP015520">
    <property type="protein sequence ID" value="ANF23083.1"/>
    <property type="molecule type" value="Genomic_DNA"/>
</dbReference>
<dbReference type="Proteomes" id="UP000076969">
    <property type="component" value="Chromosome"/>
</dbReference>
<gene>
    <name evidence="2" type="ORF">A7C91_07830</name>
</gene>
<reference evidence="3" key="1">
    <citation type="journal article" date="2016" name="Syst. Appl. Microbiol.">
        <title>Thermococcus piezophilus sp. nov., a novel hyperthermophilic and piezophilic archaeon with a broad pressure range for growth, isolated from a deepest hydrothermal vent at the Mid-Cayman Rise.</title>
        <authorList>
            <person name="Dalmasso C."/>
            <person name="Oger P."/>
            <person name="Selva G."/>
            <person name="Courtine D."/>
            <person name="L'Haridon S."/>
            <person name="Garlaschelli A."/>
            <person name="Roussel E."/>
            <person name="Miyazaki J."/>
            <person name="Reveillaud J."/>
            <person name="Jebbar M."/>
            <person name="Takai K."/>
            <person name="Maignien L."/>
            <person name="Alain K."/>
        </authorList>
    </citation>
    <scope>NUCLEOTIDE SEQUENCE [LARGE SCALE GENOMIC DNA]</scope>
    <source>
        <strain evidence="3">CDGS</strain>
    </source>
</reference>
<dbReference type="KEGG" id="tpie:A7C91_07830"/>
<evidence type="ECO:0000313" key="2">
    <source>
        <dbReference type="EMBL" id="ANF23083.1"/>
    </source>
</evidence>
<dbReference type="AlphaFoldDB" id="A0A172WHZ4"/>
<evidence type="ECO:0000256" key="1">
    <source>
        <dbReference type="SAM" id="Phobius"/>
    </source>
</evidence>
<organism evidence="2 3">
    <name type="scientific">Thermococcus piezophilus</name>
    <dbReference type="NCBI Taxonomy" id="1712654"/>
    <lineage>
        <taxon>Archaea</taxon>
        <taxon>Methanobacteriati</taxon>
        <taxon>Methanobacteriota</taxon>
        <taxon>Thermococci</taxon>
        <taxon>Thermococcales</taxon>
        <taxon>Thermococcaceae</taxon>
        <taxon>Thermococcus</taxon>
    </lineage>
</organism>
<keyword evidence="3" id="KW-1185">Reference proteome</keyword>
<proteinExistence type="predicted"/>
<keyword evidence="1" id="KW-1133">Transmembrane helix</keyword>
<keyword evidence="1" id="KW-0812">Transmembrane</keyword>